<evidence type="ECO:0000313" key="7">
    <source>
        <dbReference type="EMBL" id="KRL84858.1"/>
    </source>
</evidence>
<dbReference type="Pfam" id="PF00724">
    <property type="entry name" value="Oxidored_FMN"/>
    <property type="match status" value="1"/>
</dbReference>
<dbReference type="GO" id="GO:0050661">
    <property type="term" value="F:NADP binding"/>
    <property type="evidence" value="ECO:0007669"/>
    <property type="project" value="InterPro"/>
</dbReference>
<dbReference type="AlphaFoldDB" id="A0A0R1U0G1"/>
<reference evidence="7 8" key="1">
    <citation type="journal article" date="2015" name="Genome Announc.">
        <title>Expanding the biotechnology potential of lactobacilli through comparative genomics of 213 strains and associated genera.</title>
        <authorList>
            <person name="Sun Z."/>
            <person name="Harris H.M."/>
            <person name="McCann A."/>
            <person name="Guo C."/>
            <person name="Argimon S."/>
            <person name="Zhang W."/>
            <person name="Yang X."/>
            <person name="Jeffery I.B."/>
            <person name="Cooney J.C."/>
            <person name="Kagawa T.F."/>
            <person name="Liu W."/>
            <person name="Song Y."/>
            <person name="Salvetti E."/>
            <person name="Wrobel A."/>
            <person name="Rasinkangas P."/>
            <person name="Parkhill J."/>
            <person name="Rea M.C."/>
            <person name="O'Sullivan O."/>
            <person name="Ritari J."/>
            <person name="Douillard F.P."/>
            <person name="Paul Ross R."/>
            <person name="Yang R."/>
            <person name="Briner A.E."/>
            <person name="Felis G.E."/>
            <person name="de Vos W.M."/>
            <person name="Barrangou R."/>
            <person name="Klaenhammer T.R."/>
            <person name="Caufield P.W."/>
            <person name="Cui Y."/>
            <person name="Zhang H."/>
            <person name="O'Toole P.W."/>
        </authorList>
    </citation>
    <scope>NUCLEOTIDE SEQUENCE [LARGE SCALE GENOMIC DNA]</scope>
    <source>
        <strain evidence="7 8">DSM 16634</strain>
    </source>
</reference>
<dbReference type="InterPro" id="IPR001155">
    <property type="entry name" value="OxRdtase_FMN_N"/>
</dbReference>
<dbReference type="PANTHER" id="PTHR43303">
    <property type="entry name" value="NADPH DEHYDROGENASE C23G7.10C-RELATED"/>
    <property type="match status" value="1"/>
</dbReference>
<evidence type="ECO:0000313" key="8">
    <source>
        <dbReference type="Proteomes" id="UP000051324"/>
    </source>
</evidence>
<dbReference type="InterPro" id="IPR044152">
    <property type="entry name" value="YqjM-like"/>
</dbReference>
<evidence type="ECO:0000256" key="2">
    <source>
        <dbReference type="ARBA" id="ARBA00022630"/>
    </source>
</evidence>
<dbReference type="STRING" id="1423724.FC32_GL000339"/>
<protein>
    <submittedName>
        <fullName evidence="7">NADPH dehydrogenase</fullName>
    </submittedName>
</protein>
<keyword evidence="4" id="KW-0521">NADP</keyword>
<dbReference type="Gene3D" id="3.20.20.70">
    <property type="entry name" value="Aldolase class I"/>
    <property type="match status" value="1"/>
</dbReference>
<evidence type="ECO:0000256" key="4">
    <source>
        <dbReference type="ARBA" id="ARBA00022857"/>
    </source>
</evidence>
<dbReference type="Proteomes" id="UP000051324">
    <property type="component" value="Unassembled WGS sequence"/>
</dbReference>
<sequence>MLSLKINQKNLPKKEWQPMSMLLSPTVIADLKLKNRIALSPMRTYNVQKHDGILNPLHFAHYGARAVEQVGLLIIEVTAVTPDGRTTDDDLGLWNDEQAKELKKLVDFLHSLGTKVGILLGHAGRKAKDATKVVAPSAISYNDEYSQPESLDHAKIKELQAAFVAATKRAIAAGVDMVEIQGGEGFLIDEFFSPVVNTREDEYGGSLANRYRFLQEIITAIRSFYQNSLWVRLSLDEYVKAEEQNKISEWQTIGNWLKRDGVDCISVTTGGLFDKGPDYKYEGWQVPYAAAMKEAVELPIAVAGMLFDSKLCEYILETNQADLILEAHVFDTNARWVVESKEELEVTSEERL</sequence>
<organism evidence="7 8">
    <name type="scientific">Ligilactobacillus apodemi DSM 16634 = JCM 16172</name>
    <dbReference type="NCBI Taxonomy" id="1423724"/>
    <lineage>
        <taxon>Bacteria</taxon>
        <taxon>Bacillati</taxon>
        <taxon>Bacillota</taxon>
        <taxon>Bacilli</taxon>
        <taxon>Lactobacillales</taxon>
        <taxon>Lactobacillaceae</taxon>
        <taxon>Ligilactobacillus</taxon>
    </lineage>
</organism>
<evidence type="ECO:0000256" key="5">
    <source>
        <dbReference type="ARBA" id="ARBA00023002"/>
    </source>
</evidence>
<name>A0A0R1U0G1_9LACO</name>
<dbReference type="SUPFAM" id="SSF51395">
    <property type="entry name" value="FMN-linked oxidoreductases"/>
    <property type="match status" value="1"/>
</dbReference>
<keyword evidence="8" id="KW-1185">Reference proteome</keyword>
<comment type="caution">
    <text evidence="7">The sequence shown here is derived from an EMBL/GenBank/DDBJ whole genome shotgun (WGS) entry which is preliminary data.</text>
</comment>
<evidence type="ECO:0000256" key="1">
    <source>
        <dbReference type="ARBA" id="ARBA00001917"/>
    </source>
</evidence>
<dbReference type="eggNOG" id="COG1902">
    <property type="taxonomic scope" value="Bacteria"/>
</dbReference>
<keyword evidence="3" id="KW-0288">FMN</keyword>
<gene>
    <name evidence="7" type="ORF">FC32_GL000339</name>
</gene>
<evidence type="ECO:0000259" key="6">
    <source>
        <dbReference type="Pfam" id="PF00724"/>
    </source>
</evidence>
<keyword evidence="5" id="KW-0560">Oxidoreductase</keyword>
<dbReference type="GO" id="GO:0003959">
    <property type="term" value="F:NADPH dehydrogenase activity"/>
    <property type="evidence" value="ECO:0007669"/>
    <property type="project" value="InterPro"/>
</dbReference>
<dbReference type="PATRIC" id="fig|1423724.4.peg.357"/>
<dbReference type="GO" id="GO:0010181">
    <property type="term" value="F:FMN binding"/>
    <property type="evidence" value="ECO:0007669"/>
    <property type="project" value="InterPro"/>
</dbReference>
<dbReference type="InterPro" id="IPR013785">
    <property type="entry name" value="Aldolase_TIM"/>
</dbReference>
<dbReference type="EMBL" id="AZFT01000048">
    <property type="protein sequence ID" value="KRL84858.1"/>
    <property type="molecule type" value="Genomic_DNA"/>
</dbReference>
<accession>A0A0R1U0G1</accession>
<comment type="cofactor">
    <cofactor evidence="1">
        <name>FMN</name>
        <dbReference type="ChEBI" id="CHEBI:58210"/>
    </cofactor>
</comment>
<feature type="domain" description="NADH:flavin oxidoreductase/NADH oxidase N-terminal" evidence="6">
    <location>
        <begin position="22"/>
        <end position="345"/>
    </location>
</feature>
<keyword evidence="2" id="KW-0285">Flavoprotein</keyword>
<dbReference type="PANTHER" id="PTHR43303:SF4">
    <property type="entry name" value="NADPH DEHYDROGENASE C23G7.10C-RELATED"/>
    <property type="match status" value="1"/>
</dbReference>
<proteinExistence type="predicted"/>
<evidence type="ECO:0000256" key="3">
    <source>
        <dbReference type="ARBA" id="ARBA00022643"/>
    </source>
</evidence>